<dbReference type="EMBL" id="CZVU01000123">
    <property type="protein sequence ID" value="CUT05503.1"/>
    <property type="molecule type" value="Genomic_DNA"/>
</dbReference>
<dbReference type="InterPro" id="IPR036849">
    <property type="entry name" value="Enolase-like_C_sf"/>
</dbReference>
<comment type="similarity">
    <text evidence="2">Belongs to the mandelate racemase/muconate lactonizing enzyme family.</text>
</comment>
<feature type="domain" description="Mandelate racemase/muconate lactonizing enzyme C-terminal" evidence="7">
    <location>
        <begin position="155"/>
        <end position="248"/>
    </location>
</feature>
<dbReference type="SFLD" id="SFLDF00009">
    <property type="entry name" value="o-succinylbenzoate_synthase"/>
    <property type="match status" value="1"/>
</dbReference>
<gene>
    <name evidence="8" type="ORF">JGI24_01695</name>
</gene>
<feature type="non-terminal residue" evidence="8">
    <location>
        <position position="1"/>
    </location>
</feature>
<dbReference type="PANTHER" id="PTHR48073">
    <property type="entry name" value="O-SUCCINYLBENZOATE SYNTHASE-RELATED"/>
    <property type="match status" value="1"/>
</dbReference>
<evidence type="ECO:0000256" key="6">
    <source>
        <dbReference type="NCBIfam" id="TIGR01928"/>
    </source>
</evidence>
<dbReference type="NCBIfam" id="TIGR01928">
    <property type="entry name" value="menC_lowGC_arch"/>
    <property type="match status" value="1"/>
</dbReference>
<evidence type="ECO:0000313" key="9">
    <source>
        <dbReference type="Proteomes" id="UP000243065"/>
    </source>
</evidence>
<dbReference type="InterPro" id="IPR010197">
    <property type="entry name" value="OSBS/NAAAR"/>
</dbReference>
<proteinExistence type="inferred from homology"/>
<dbReference type="GO" id="GO:0043748">
    <property type="term" value="F:O-succinylbenzoate synthase activity"/>
    <property type="evidence" value="ECO:0007669"/>
    <property type="project" value="UniProtKB-EC"/>
</dbReference>
<dbReference type="Gene3D" id="3.20.20.120">
    <property type="entry name" value="Enolase-like C-terminal domain"/>
    <property type="match status" value="1"/>
</dbReference>
<dbReference type="InterPro" id="IPR013342">
    <property type="entry name" value="Mandelate_racemase_C"/>
</dbReference>
<dbReference type="PANTHER" id="PTHR48073:SF2">
    <property type="entry name" value="O-SUCCINYLBENZOATE SYNTHASE"/>
    <property type="match status" value="1"/>
</dbReference>
<dbReference type="Gene3D" id="3.30.390.10">
    <property type="entry name" value="Enolase-like, N-terminal domain"/>
    <property type="match status" value="1"/>
</dbReference>
<organism evidence="8 9">
    <name type="scientific">Kryptobacter tengchongensis</name>
    <dbReference type="NCBI Taxonomy" id="1643429"/>
    <lineage>
        <taxon>Bacteria</taxon>
        <taxon>Pseudomonadati</taxon>
        <taxon>Candidatus Kryptoniota</taxon>
        <taxon>Candidatus Kryptobacter</taxon>
    </lineage>
</organism>
<evidence type="ECO:0000256" key="2">
    <source>
        <dbReference type="ARBA" id="ARBA00008031"/>
    </source>
</evidence>
<evidence type="ECO:0000256" key="1">
    <source>
        <dbReference type="ARBA" id="ARBA00001968"/>
    </source>
</evidence>
<evidence type="ECO:0000256" key="3">
    <source>
        <dbReference type="ARBA" id="ARBA00022723"/>
    </source>
</evidence>
<dbReference type="Pfam" id="PF13378">
    <property type="entry name" value="MR_MLE_C"/>
    <property type="match status" value="1"/>
</dbReference>
<dbReference type="SUPFAM" id="SSF51604">
    <property type="entry name" value="Enolase C-terminal domain-like"/>
    <property type="match status" value="1"/>
</dbReference>
<dbReference type="SUPFAM" id="SSF54826">
    <property type="entry name" value="Enolase N-terminal domain-like"/>
    <property type="match status" value="1"/>
</dbReference>
<dbReference type="InterPro" id="IPR013341">
    <property type="entry name" value="Mandelate_racemase_N_dom"/>
</dbReference>
<sequence length="379" mass="43048">DGLYREMTEKIEEIILYHIQIPMSEPFKISSGEVSVKDSIIIELKFESGIVSYGEASPMAGSFYSNETPESVWSELINFVGLIDKKFNFDNFEKEISKVITRFSKLGLSSYAIAGIETALWDAHSKITNKPIYALLGGNYKEIESGLAIGIYDSVDKLLNKIERYLELGGYKRVKIKIQKGWDIEPISSVRKFFTDIPLMVDANCAYTRDDIEHLKRLDDFGLIMIEQPLSKDDIEGHAILQSKISTPICFDESADSIEKLNKAFEINACKIINIKIQRVGGLLNAKKMHDFCKENEIPVWIGTMPELGIGSFQALSLCMLDNCKFPTDVEDSLRWYTDDIIEPMIEVKNGIIIFRDYINVSLEKVKKYTVNKTKVKLS</sequence>
<dbReference type="InterPro" id="IPR029017">
    <property type="entry name" value="Enolase-like_N"/>
</dbReference>
<dbReference type="GO" id="GO:0009234">
    <property type="term" value="P:menaquinone biosynthetic process"/>
    <property type="evidence" value="ECO:0007669"/>
    <property type="project" value="UniProtKB-UniRule"/>
</dbReference>
<dbReference type="AlphaFoldDB" id="A0A656DAZ3"/>
<evidence type="ECO:0000256" key="5">
    <source>
        <dbReference type="ARBA" id="ARBA00029491"/>
    </source>
</evidence>
<evidence type="ECO:0000313" key="8">
    <source>
        <dbReference type="EMBL" id="CUT05503.1"/>
    </source>
</evidence>
<dbReference type="SFLD" id="SFLDS00001">
    <property type="entry name" value="Enolase"/>
    <property type="match status" value="1"/>
</dbReference>
<dbReference type="RefSeq" id="WP_081041050.1">
    <property type="nucleotide sequence ID" value="NZ_CZVU01000123.1"/>
</dbReference>
<evidence type="ECO:0000256" key="4">
    <source>
        <dbReference type="ARBA" id="ARBA00023235"/>
    </source>
</evidence>
<dbReference type="Pfam" id="PF02746">
    <property type="entry name" value="MR_MLE_N"/>
    <property type="match status" value="1"/>
</dbReference>
<reference evidence="8 9" key="1">
    <citation type="submission" date="2015-11" db="EMBL/GenBank/DDBJ databases">
        <authorList>
            <person name="Varghese N."/>
        </authorList>
    </citation>
    <scope>NUCLEOTIDE SEQUENCE [LARGE SCALE GENOMIC DNA]</scope>
    <source>
        <strain evidence="8 9">JGI-24</strain>
    </source>
</reference>
<dbReference type="SMART" id="SM00922">
    <property type="entry name" value="MR_MLE"/>
    <property type="match status" value="1"/>
</dbReference>
<name>A0A656DAZ3_KRYT1</name>
<dbReference type="InterPro" id="IPR029065">
    <property type="entry name" value="Enolase_C-like"/>
</dbReference>
<dbReference type="EC" id="4.2.1.113" evidence="5 6"/>
<keyword evidence="4" id="KW-0413">Isomerase</keyword>
<accession>A0A656DAZ3</accession>
<dbReference type="SFLD" id="SFLDG00180">
    <property type="entry name" value="muconate_cycloisomerase"/>
    <property type="match status" value="1"/>
</dbReference>
<evidence type="ECO:0000259" key="7">
    <source>
        <dbReference type="SMART" id="SM00922"/>
    </source>
</evidence>
<dbReference type="GO" id="GO:0046872">
    <property type="term" value="F:metal ion binding"/>
    <property type="evidence" value="ECO:0007669"/>
    <property type="project" value="UniProtKB-KW"/>
</dbReference>
<keyword evidence="9" id="KW-1185">Reference proteome</keyword>
<dbReference type="GO" id="GO:0006518">
    <property type="term" value="P:peptide metabolic process"/>
    <property type="evidence" value="ECO:0007669"/>
    <property type="project" value="UniProtKB-ARBA"/>
</dbReference>
<dbReference type="GO" id="GO:0016854">
    <property type="term" value="F:racemase and epimerase activity"/>
    <property type="evidence" value="ECO:0007669"/>
    <property type="project" value="UniProtKB-ARBA"/>
</dbReference>
<dbReference type="Proteomes" id="UP000243065">
    <property type="component" value="Unassembled WGS sequence"/>
</dbReference>
<keyword evidence="3" id="KW-0479">Metal-binding</keyword>
<protein>
    <recommendedName>
        <fullName evidence="5 6">o-succinylbenzoate synthase</fullName>
        <ecNumber evidence="5 6">4.2.1.113</ecNumber>
    </recommendedName>
</protein>
<comment type="cofactor">
    <cofactor evidence="1">
        <name>a divalent metal cation</name>
        <dbReference type="ChEBI" id="CHEBI:60240"/>
    </cofactor>
</comment>